<comment type="caution">
    <text evidence="2">The sequence shown here is derived from an EMBL/GenBank/DDBJ whole genome shotgun (WGS) entry which is preliminary data.</text>
</comment>
<reference evidence="2" key="1">
    <citation type="submission" date="2022-07" db="EMBL/GenBank/DDBJ databases">
        <title>Phylogenomic reconstructions and comparative analyses of Kickxellomycotina fungi.</title>
        <authorList>
            <person name="Reynolds N.K."/>
            <person name="Stajich J.E."/>
            <person name="Barry K."/>
            <person name="Grigoriev I.V."/>
            <person name="Crous P."/>
            <person name="Smith M.E."/>
        </authorList>
    </citation>
    <scope>NUCLEOTIDE SEQUENCE</scope>
    <source>
        <strain evidence="2">RSA 1196</strain>
    </source>
</reference>
<dbReference type="Gene3D" id="3.20.20.190">
    <property type="entry name" value="Phosphatidylinositol (PI) phosphodiesterase"/>
    <property type="match status" value="1"/>
</dbReference>
<dbReference type="SUPFAM" id="SSF51695">
    <property type="entry name" value="PLC-like phosphodiesterases"/>
    <property type="match status" value="1"/>
</dbReference>
<dbReference type="GO" id="GO:0008081">
    <property type="term" value="F:phosphoric diester hydrolase activity"/>
    <property type="evidence" value="ECO:0007669"/>
    <property type="project" value="InterPro"/>
</dbReference>
<dbReference type="Pfam" id="PF21902">
    <property type="entry name" value="PTM1-like_N"/>
    <property type="match status" value="1"/>
</dbReference>
<dbReference type="GO" id="GO:0006629">
    <property type="term" value="P:lipid metabolic process"/>
    <property type="evidence" value="ECO:0007669"/>
    <property type="project" value="InterPro"/>
</dbReference>
<gene>
    <name evidence="2" type="ORF">IWQ62_004271</name>
</gene>
<dbReference type="PANTHER" id="PTHR13593:SF140">
    <property type="entry name" value="PLC-LIKE PHOSPHODIESTERASE"/>
    <property type="match status" value="1"/>
</dbReference>
<name>A0A9W8APD8_9FUNG</name>
<dbReference type="InterPro" id="IPR051057">
    <property type="entry name" value="PI-PLC_domain"/>
</dbReference>
<feature type="domain" description="PTM1-like N-terminal" evidence="1">
    <location>
        <begin position="373"/>
        <end position="485"/>
    </location>
</feature>
<evidence type="ECO:0000259" key="1">
    <source>
        <dbReference type="Pfam" id="PF21902"/>
    </source>
</evidence>
<feature type="non-terminal residue" evidence="2">
    <location>
        <position position="487"/>
    </location>
</feature>
<dbReference type="AlphaFoldDB" id="A0A9W8APD8"/>
<dbReference type="PANTHER" id="PTHR13593">
    <property type="match status" value="1"/>
</dbReference>
<protein>
    <recommendedName>
        <fullName evidence="1">PTM1-like N-terminal domain-containing protein</fullName>
    </recommendedName>
</protein>
<proteinExistence type="predicted"/>
<evidence type="ECO:0000313" key="2">
    <source>
        <dbReference type="EMBL" id="KAJ1960335.1"/>
    </source>
</evidence>
<dbReference type="Proteomes" id="UP001150925">
    <property type="component" value="Unassembled WGS sequence"/>
</dbReference>
<evidence type="ECO:0000313" key="3">
    <source>
        <dbReference type="Proteomes" id="UP001150925"/>
    </source>
</evidence>
<keyword evidence="3" id="KW-1185">Reference proteome</keyword>
<dbReference type="OrthoDB" id="7984201at2759"/>
<dbReference type="Pfam" id="PF26146">
    <property type="entry name" value="PI-PLC_X"/>
    <property type="match status" value="1"/>
</dbReference>
<sequence>MGHALLCDRPYNQVTLPATHASHAIRQNEDSIGTQDRDIASQLEDGVRGFFLDVYPSPTDPSVPQLCFISCSISDNGPLVDTLNSFAEFLNNNPQELLTIVVRNPSNMTSAKIAGPFKTAGLDLMAETGPSEGNWATVEDMISRDKRVVILSDKGVTSPPKWMHPMETYSQGTQYVVPPDDDWPLVREPWNEAETPFFIIYHMRWQNATVDGNNAHVPYAEALDKINGWDLTKHIGDVRSSNMFWPHLIVVDFYHEGRVMDTALNFNGLVPKGTRMSDFYPPSNGRSTATTSSEARWLMPSWSSSSLRYALVLALTSTFSHWAVSAAEPTQVQSGDKAPLSQRLADSYQCSAVYGTGKTLNSYRPAQVNISFSGKSTAGVSLAIFNWLDQGAIGIPLPDNPKTRQYICTQDAIEASLCQANEYGKILVNQPDHTTQPVLTRYINLAEEDPDHLANLVSYQVNESGIYCVNVFATAHFTGEVQWHNPY</sequence>
<dbReference type="EMBL" id="JANBPY010001367">
    <property type="protein sequence ID" value="KAJ1960335.1"/>
    <property type="molecule type" value="Genomic_DNA"/>
</dbReference>
<organism evidence="2 3">
    <name type="scientific">Dispira parvispora</name>
    <dbReference type="NCBI Taxonomy" id="1520584"/>
    <lineage>
        <taxon>Eukaryota</taxon>
        <taxon>Fungi</taxon>
        <taxon>Fungi incertae sedis</taxon>
        <taxon>Zoopagomycota</taxon>
        <taxon>Kickxellomycotina</taxon>
        <taxon>Dimargaritomycetes</taxon>
        <taxon>Dimargaritales</taxon>
        <taxon>Dimargaritaceae</taxon>
        <taxon>Dispira</taxon>
    </lineage>
</organism>
<accession>A0A9W8APD8</accession>
<dbReference type="InterPro" id="IPR017946">
    <property type="entry name" value="PLC-like_Pdiesterase_TIM-brl"/>
</dbReference>
<dbReference type="InterPro" id="IPR053938">
    <property type="entry name" value="PTM1-like_N"/>
</dbReference>